<sequence length="498" mass="52892">MHLASLPSRRADARPDSPCLSDEAVGTLTNEAFAARVEAASRVLAAHGVARGAVVAVRLPNRVDLVVSLFAAWRLGAVVTPVNPALADAEAEYQVVDSSSRVLVTHDGLALKGVTTLMPEDLTSPGDGIGVDAAEPDLDDLALLVYTSGTTGYPKGVELTHANLDAMTGTMVESLELDERDHSLLILPLFHVNGIVVSVLSPLRAGGQATIARRFNPQTFFTTLETVRPTYCSGVPAIYTMLANLPAEIEPDTSSLRFVACGAAPMPADLIGRIEHRFGVVLIEGYGLSEGTCASTSNPLNGVRKPGTVGVALPGQRVAVMAPDGTLVPPGERGEIVIQGPTVMRGYLNRPQETAQALKDGWLHTGDVGILDEDGYLRIVDRVKDMIIRGGENIYPQEIEHAIHAHPAVLEAAVVGRPHPVMGEEPVAFVALKDGASLDEDEVVAFLTQRIAKFKLPTSVTFVDDVPKNSVSKFDKPRLRATLAPTGTSAMGRDEERP</sequence>
<feature type="domain" description="AMP-dependent synthetase/ligase" evidence="3">
    <location>
        <begin position="9"/>
        <end position="348"/>
    </location>
</feature>
<dbReference type="EMBL" id="CP109535">
    <property type="protein sequence ID" value="WTY94670.1"/>
    <property type="molecule type" value="Genomic_DNA"/>
</dbReference>
<feature type="domain" description="AMP-binding enzyme C-terminal" evidence="4">
    <location>
        <begin position="398"/>
        <end position="472"/>
    </location>
</feature>
<dbReference type="InterPro" id="IPR045851">
    <property type="entry name" value="AMP-bd_C_sf"/>
</dbReference>
<organism evidence="5">
    <name type="scientific">Streptomyces sp. NBC_01401</name>
    <dbReference type="NCBI Taxonomy" id="2903854"/>
    <lineage>
        <taxon>Bacteria</taxon>
        <taxon>Bacillati</taxon>
        <taxon>Actinomycetota</taxon>
        <taxon>Actinomycetes</taxon>
        <taxon>Kitasatosporales</taxon>
        <taxon>Streptomycetaceae</taxon>
        <taxon>Streptomyces</taxon>
    </lineage>
</organism>
<dbReference type="InterPro" id="IPR042099">
    <property type="entry name" value="ANL_N_sf"/>
</dbReference>
<dbReference type="PANTHER" id="PTHR43201">
    <property type="entry name" value="ACYL-COA SYNTHETASE"/>
    <property type="match status" value="1"/>
</dbReference>
<dbReference type="InterPro" id="IPR020845">
    <property type="entry name" value="AMP-binding_CS"/>
</dbReference>
<accession>A0AAU3GS64</accession>
<protein>
    <submittedName>
        <fullName evidence="5">AMP-binding protein</fullName>
    </submittedName>
</protein>
<gene>
    <name evidence="5" type="ORF">OG626_07035</name>
</gene>
<dbReference type="Pfam" id="PF00501">
    <property type="entry name" value="AMP-binding"/>
    <property type="match status" value="1"/>
</dbReference>
<dbReference type="GO" id="GO:0031956">
    <property type="term" value="F:medium-chain fatty acid-CoA ligase activity"/>
    <property type="evidence" value="ECO:0007669"/>
    <property type="project" value="TreeGrafter"/>
</dbReference>
<evidence type="ECO:0000313" key="5">
    <source>
        <dbReference type="EMBL" id="WTY94670.1"/>
    </source>
</evidence>
<dbReference type="Pfam" id="PF13193">
    <property type="entry name" value="AMP-binding_C"/>
    <property type="match status" value="1"/>
</dbReference>
<name>A0AAU3GS64_9ACTN</name>
<dbReference type="InterPro" id="IPR025110">
    <property type="entry name" value="AMP-bd_C"/>
</dbReference>
<keyword evidence="2" id="KW-0436">Ligase</keyword>
<dbReference type="FunFam" id="3.30.300.30:FF:000008">
    <property type="entry name" value="2,3-dihydroxybenzoate-AMP ligase"/>
    <property type="match status" value="1"/>
</dbReference>
<evidence type="ECO:0000256" key="1">
    <source>
        <dbReference type="ARBA" id="ARBA00006432"/>
    </source>
</evidence>
<proteinExistence type="inferred from homology"/>
<dbReference type="PANTHER" id="PTHR43201:SF5">
    <property type="entry name" value="MEDIUM-CHAIN ACYL-COA LIGASE ACSF2, MITOCHONDRIAL"/>
    <property type="match status" value="1"/>
</dbReference>
<dbReference type="PROSITE" id="PS00455">
    <property type="entry name" value="AMP_BINDING"/>
    <property type="match status" value="1"/>
</dbReference>
<dbReference type="InterPro" id="IPR000873">
    <property type="entry name" value="AMP-dep_synth/lig_dom"/>
</dbReference>
<reference evidence="5" key="1">
    <citation type="submission" date="2022-10" db="EMBL/GenBank/DDBJ databases">
        <title>The complete genomes of actinobacterial strains from the NBC collection.</title>
        <authorList>
            <person name="Joergensen T.S."/>
            <person name="Alvarez Arevalo M."/>
            <person name="Sterndorff E.B."/>
            <person name="Faurdal D."/>
            <person name="Vuksanovic O."/>
            <person name="Mourched A.-S."/>
            <person name="Charusanti P."/>
            <person name="Shaw S."/>
            <person name="Blin K."/>
            <person name="Weber T."/>
        </authorList>
    </citation>
    <scope>NUCLEOTIDE SEQUENCE</scope>
    <source>
        <strain evidence="5">NBC_01401</strain>
    </source>
</reference>
<comment type="similarity">
    <text evidence="1">Belongs to the ATP-dependent AMP-binding enzyme family.</text>
</comment>
<dbReference type="Gene3D" id="3.40.50.12780">
    <property type="entry name" value="N-terminal domain of ligase-like"/>
    <property type="match status" value="1"/>
</dbReference>
<evidence type="ECO:0000259" key="3">
    <source>
        <dbReference type="Pfam" id="PF00501"/>
    </source>
</evidence>
<evidence type="ECO:0000259" key="4">
    <source>
        <dbReference type="Pfam" id="PF13193"/>
    </source>
</evidence>
<dbReference type="AlphaFoldDB" id="A0AAU3GS64"/>
<dbReference type="GO" id="GO:0006631">
    <property type="term" value="P:fatty acid metabolic process"/>
    <property type="evidence" value="ECO:0007669"/>
    <property type="project" value="TreeGrafter"/>
</dbReference>
<evidence type="ECO:0000256" key="2">
    <source>
        <dbReference type="ARBA" id="ARBA00022598"/>
    </source>
</evidence>
<dbReference type="SUPFAM" id="SSF56801">
    <property type="entry name" value="Acetyl-CoA synthetase-like"/>
    <property type="match status" value="1"/>
</dbReference>
<dbReference type="Gene3D" id="3.30.300.30">
    <property type="match status" value="1"/>
</dbReference>